<organism evidence="1">
    <name type="scientific">Wolbachia endosymbiont of Armadillidium arcangelii</name>
    <dbReference type="NCBI Taxonomy" id="3158571"/>
    <lineage>
        <taxon>Bacteria</taxon>
        <taxon>Pseudomonadati</taxon>
        <taxon>Pseudomonadota</taxon>
        <taxon>Alphaproteobacteria</taxon>
        <taxon>Rickettsiales</taxon>
        <taxon>Anaplasmataceae</taxon>
        <taxon>Wolbachieae</taxon>
        <taxon>Wolbachia</taxon>
    </lineage>
</organism>
<evidence type="ECO:0000313" key="1">
    <source>
        <dbReference type="EMBL" id="XBS67638.1"/>
    </source>
</evidence>
<protein>
    <submittedName>
        <fullName evidence="1">AAA family ATPase</fullName>
    </submittedName>
</protein>
<dbReference type="EMBL" id="CP157942">
    <property type="protein sequence ID" value="XBS67638.1"/>
    <property type="molecule type" value="Genomic_DNA"/>
</dbReference>
<dbReference type="Gene3D" id="3.40.50.300">
    <property type="entry name" value="P-loop containing nucleotide triphosphate hydrolases"/>
    <property type="match status" value="1"/>
</dbReference>
<sequence length="209" mass="24322">MVNIHIKKQLIKFFIYITGLSGSGKLSTAVTLSSTINAVIVNSHFYNNTQIYPIYNDAFEHNQTPKEVQDKIYNTVHVMLRAIEAYPIDSKNYIFIDELMKNNDYNVKIYNSVVELSKKMGTKILPIVLRCNPLTLQERNALKKQRKNRKVININSIKFRVEDLFVPPNAIEIENSNMSIKEVAEEVISHMYRLGQIYSFYTKDDNFIY</sequence>
<dbReference type="InterPro" id="IPR027417">
    <property type="entry name" value="P-loop_NTPase"/>
</dbReference>
<dbReference type="AlphaFoldDB" id="A0AAU7Q3N2"/>
<dbReference type="RefSeq" id="WP_349968235.1">
    <property type="nucleotide sequence ID" value="NZ_CP157942.1"/>
</dbReference>
<dbReference type="SUPFAM" id="SSF52540">
    <property type="entry name" value="P-loop containing nucleoside triphosphate hydrolases"/>
    <property type="match status" value="1"/>
</dbReference>
<accession>A0AAU7Q3N2</accession>
<name>A0AAU7Q3N2_9RICK</name>
<reference evidence="1" key="1">
    <citation type="submission" date="2024-06" db="EMBL/GenBank/DDBJ databases">
        <authorList>
            <person name="Dussert Y."/>
            <person name="Peccoud J."/>
            <person name="Pigeault R."/>
        </authorList>
    </citation>
    <scope>NUCLEOTIDE SEQUENCE</scope>
    <source>
        <strain evidence="1">WArc</strain>
    </source>
</reference>
<proteinExistence type="predicted"/>
<gene>
    <name evidence="1" type="ORF">ABLO99_03130</name>
</gene>